<dbReference type="Proteomes" id="UP000198929">
    <property type="component" value="Unassembled WGS sequence"/>
</dbReference>
<keyword evidence="3" id="KW-0812">Transmembrane</keyword>
<sequence>MVPNMPDITYALIADIISLILIISGSFLVFSAAVGVIRFKDTMSRIHAITKPQTTGLILMVIGTILRLTGSPEFGPAEKSDIGVLVLLILFALMTNPVTAQRLGRVSRREALYGSKKAMSRNDAPADHRPRRAKKG</sequence>
<dbReference type="GO" id="GO:0015385">
    <property type="term" value="F:sodium:proton antiporter activity"/>
    <property type="evidence" value="ECO:0007669"/>
    <property type="project" value="TreeGrafter"/>
</dbReference>
<feature type="region of interest" description="Disordered" evidence="2">
    <location>
        <begin position="116"/>
        <end position="136"/>
    </location>
</feature>
<dbReference type="PANTHER" id="PTHR34703:SF1">
    <property type="entry name" value="ANTIPORTER SUBUNIT MNHG2-RELATED"/>
    <property type="match status" value="1"/>
</dbReference>
<comment type="similarity">
    <text evidence="1">Belongs to the CPA3 antiporters (TC 2.A.63) subunit G family.</text>
</comment>
<proteinExistence type="inferred from homology"/>
<dbReference type="PANTHER" id="PTHR34703">
    <property type="entry name" value="ANTIPORTER SUBUNIT MNHG2-RELATED"/>
    <property type="match status" value="1"/>
</dbReference>
<name>A0A1H9V6G6_9CORY</name>
<gene>
    <name evidence="4" type="ORF">SAMN05661109_02075</name>
</gene>
<dbReference type="Pfam" id="PF03334">
    <property type="entry name" value="PhaG_MnhG_YufB"/>
    <property type="match status" value="1"/>
</dbReference>
<dbReference type="InterPro" id="IPR005133">
    <property type="entry name" value="PhaG_MnhG_YufB"/>
</dbReference>
<accession>A0A1H9V6G6</accession>
<feature type="transmembrane region" description="Helical" evidence="3">
    <location>
        <begin position="12"/>
        <end position="37"/>
    </location>
</feature>
<organism evidence="4 5">
    <name type="scientific">Corynebacterium cystitidis DSM 20524</name>
    <dbReference type="NCBI Taxonomy" id="1121357"/>
    <lineage>
        <taxon>Bacteria</taxon>
        <taxon>Bacillati</taxon>
        <taxon>Actinomycetota</taxon>
        <taxon>Actinomycetes</taxon>
        <taxon>Mycobacteriales</taxon>
        <taxon>Corynebacteriaceae</taxon>
        <taxon>Corynebacterium</taxon>
    </lineage>
</organism>
<feature type="transmembrane region" description="Helical" evidence="3">
    <location>
        <begin position="82"/>
        <end position="100"/>
    </location>
</feature>
<dbReference type="NCBIfam" id="NF009238">
    <property type="entry name" value="PRK12592.1"/>
    <property type="match status" value="1"/>
</dbReference>
<keyword evidence="5" id="KW-1185">Reference proteome</keyword>
<evidence type="ECO:0000256" key="2">
    <source>
        <dbReference type="SAM" id="MobiDB-lite"/>
    </source>
</evidence>
<keyword evidence="3" id="KW-0472">Membrane</keyword>
<evidence type="ECO:0000256" key="1">
    <source>
        <dbReference type="ARBA" id="ARBA00008404"/>
    </source>
</evidence>
<evidence type="ECO:0000256" key="3">
    <source>
        <dbReference type="SAM" id="Phobius"/>
    </source>
</evidence>
<protein>
    <submittedName>
        <fullName evidence="4">Multicomponent Na+:H+ antiporter subunit G</fullName>
    </submittedName>
</protein>
<dbReference type="EMBL" id="FOGQ01000010">
    <property type="protein sequence ID" value="SES16843.1"/>
    <property type="molecule type" value="Genomic_DNA"/>
</dbReference>
<dbReference type="AlphaFoldDB" id="A0A1H9V6G6"/>
<evidence type="ECO:0000313" key="5">
    <source>
        <dbReference type="Proteomes" id="UP000198929"/>
    </source>
</evidence>
<evidence type="ECO:0000313" key="4">
    <source>
        <dbReference type="EMBL" id="SES16843.1"/>
    </source>
</evidence>
<dbReference type="STRING" id="1121357.SAMN05661109_02075"/>
<feature type="transmembrane region" description="Helical" evidence="3">
    <location>
        <begin position="49"/>
        <end position="70"/>
    </location>
</feature>
<keyword evidence="3" id="KW-1133">Transmembrane helix</keyword>
<reference evidence="5" key="1">
    <citation type="submission" date="2016-10" db="EMBL/GenBank/DDBJ databases">
        <authorList>
            <person name="Varghese N."/>
            <person name="Submissions S."/>
        </authorList>
    </citation>
    <scope>NUCLEOTIDE SEQUENCE [LARGE SCALE GENOMIC DNA]</scope>
    <source>
        <strain evidence="5">DSM 20524</strain>
    </source>
</reference>